<dbReference type="InterPro" id="IPR002625">
    <property type="entry name" value="Smr_dom"/>
</dbReference>
<dbReference type="SMART" id="SM01162">
    <property type="entry name" value="DUF1771"/>
    <property type="match status" value="1"/>
</dbReference>
<evidence type="ECO:0000313" key="4">
    <source>
        <dbReference type="EMBL" id="KAF8472901.1"/>
    </source>
</evidence>
<feature type="compositionally biased region" description="Basic and acidic residues" evidence="1">
    <location>
        <begin position="409"/>
        <end position="424"/>
    </location>
</feature>
<feature type="compositionally biased region" description="Basic and acidic residues" evidence="1">
    <location>
        <begin position="123"/>
        <end position="133"/>
    </location>
</feature>
<feature type="compositionally biased region" description="Polar residues" evidence="1">
    <location>
        <begin position="85"/>
        <end position="103"/>
    </location>
</feature>
<accession>A0A9P5MQC5</accession>
<feature type="chain" id="PRO_5040261127" description="Smr domain-containing protein" evidence="2">
    <location>
        <begin position="21"/>
        <end position="526"/>
    </location>
</feature>
<feature type="region of interest" description="Disordered" evidence="1">
    <location>
        <begin position="254"/>
        <end position="289"/>
    </location>
</feature>
<dbReference type="InterPro" id="IPR036063">
    <property type="entry name" value="Smr_dom_sf"/>
</dbReference>
<dbReference type="PROSITE" id="PS50828">
    <property type="entry name" value="SMR"/>
    <property type="match status" value="1"/>
</dbReference>
<reference evidence="4" key="1">
    <citation type="submission" date="2019-10" db="EMBL/GenBank/DDBJ databases">
        <authorList>
            <consortium name="DOE Joint Genome Institute"/>
            <person name="Kuo A."/>
            <person name="Miyauchi S."/>
            <person name="Kiss E."/>
            <person name="Drula E."/>
            <person name="Kohler A."/>
            <person name="Sanchez-Garcia M."/>
            <person name="Andreopoulos B."/>
            <person name="Barry K.W."/>
            <person name="Bonito G."/>
            <person name="Buee M."/>
            <person name="Carver A."/>
            <person name="Chen C."/>
            <person name="Cichocki N."/>
            <person name="Clum A."/>
            <person name="Culley D."/>
            <person name="Crous P.W."/>
            <person name="Fauchery L."/>
            <person name="Girlanda M."/>
            <person name="Hayes R."/>
            <person name="Keri Z."/>
            <person name="LaButti K."/>
            <person name="Lipzen A."/>
            <person name="Lombard V."/>
            <person name="Magnuson J."/>
            <person name="Maillard F."/>
            <person name="Morin E."/>
            <person name="Murat C."/>
            <person name="Nolan M."/>
            <person name="Ohm R."/>
            <person name="Pangilinan J."/>
            <person name="Pereira M."/>
            <person name="Perotto S."/>
            <person name="Peter M."/>
            <person name="Riley R."/>
            <person name="Sitrit Y."/>
            <person name="Stielow B."/>
            <person name="Szollosi G."/>
            <person name="Zifcakova L."/>
            <person name="Stursova M."/>
            <person name="Spatafora J.W."/>
            <person name="Tedersoo L."/>
            <person name="Vaario L.-M."/>
            <person name="Yamada A."/>
            <person name="Yan M."/>
            <person name="Wang P."/>
            <person name="Xu J."/>
            <person name="Bruns T."/>
            <person name="Baldrian P."/>
            <person name="Vilgalys R."/>
            <person name="Henrissat B."/>
            <person name="Grigoriev I.V."/>
            <person name="Hibbett D."/>
            <person name="Nagy L.G."/>
            <person name="Martin F.M."/>
        </authorList>
    </citation>
    <scope>NUCLEOTIDE SEQUENCE</scope>
    <source>
        <strain evidence="4">Prilba</strain>
    </source>
</reference>
<keyword evidence="2" id="KW-0732">Signal</keyword>
<comment type="caution">
    <text evidence="4">The sequence shown here is derived from an EMBL/GenBank/DDBJ whole genome shotgun (WGS) entry which is preliminary data.</text>
</comment>
<dbReference type="Gene3D" id="3.30.1370.110">
    <property type="match status" value="1"/>
</dbReference>
<keyword evidence="5" id="KW-1185">Reference proteome</keyword>
<dbReference type="Pfam" id="PF08590">
    <property type="entry name" value="DUF1771"/>
    <property type="match status" value="1"/>
</dbReference>
<dbReference type="Pfam" id="PF01713">
    <property type="entry name" value="Smr"/>
    <property type="match status" value="1"/>
</dbReference>
<feature type="region of interest" description="Disordered" evidence="1">
    <location>
        <begin position="304"/>
        <end position="362"/>
    </location>
</feature>
<dbReference type="InterPro" id="IPR053020">
    <property type="entry name" value="Smr_domain_protein"/>
</dbReference>
<evidence type="ECO:0000259" key="3">
    <source>
        <dbReference type="PROSITE" id="PS50828"/>
    </source>
</evidence>
<dbReference type="EMBL" id="WHVB01000019">
    <property type="protein sequence ID" value="KAF8472901.1"/>
    <property type="molecule type" value="Genomic_DNA"/>
</dbReference>
<feature type="compositionally biased region" description="Polar residues" evidence="1">
    <location>
        <begin position="254"/>
        <end position="268"/>
    </location>
</feature>
<sequence>MPPITLSLLAAAATISAVYSYFSGKSTDDDKPDSSSASSSGYARTTRPSHTSPLPLYNSRTQTTTITPTSSDHTHNRDSYYHSFHTPTTHTADSSQKPSVLTHSQPSYQQQPIYPRAAQAATKTKENLESSDHIHRHGPASSRQTLPTSATHSHASASTQSTHSRNGQAAYLLKLQRASLSSYHAGESRQTPPTYATRAQAANLTQSTPSRVGQPTSTTSDHLDPLHRASLASSHAGSRQTPSIPAHTYASYPAQQTSARVGQTTVRTPTADYDSGMRRSGLTSQDFEESHVVYPASPPALSSYSYQRAPSPDATRVQVSRLTVSPKKHSRTQSSSSDSDYLGPSSHTRAVPRSWSPFPDVLPDPDVDDAVANAKDNKKAIELRERARSSTREMLDARDRAKSARRRGDRVAESDYKQQARAHESTMKNLNKNAAKIIFRLKNQGQEEGTVDLHGLYVAEAVEYAKKELQSATYRDDDTVNFIVGKGLHAENGVSKLRPALEELFDERELTYSLDPGNSGKLIVYL</sequence>
<feature type="compositionally biased region" description="Polar residues" evidence="1">
    <location>
        <begin position="42"/>
        <end position="52"/>
    </location>
</feature>
<dbReference type="OrthoDB" id="3231855at2759"/>
<name>A0A9P5MQC5_9AGAM</name>
<evidence type="ECO:0000256" key="1">
    <source>
        <dbReference type="SAM" id="MobiDB-lite"/>
    </source>
</evidence>
<feature type="compositionally biased region" description="Low complexity" evidence="1">
    <location>
        <begin position="59"/>
        <end position="71"/>
    </location>
</feature>
<organism evidence="4 5">
    <name type="scientific">Russula ochroleuca</name>
    <dbReference type="NCBI Taxonomy" id="152965"/>
    <lineage>
        <taxon>Eukaryota</taxon>
        <taxon>Fungi</taxon>
        <taxon>Dikarya</taxon>
        <taxon>Basidiomycota</taxon>
        <taxon>Agaricomycotina</taxon>
        <taxon>Agaricomycetes</taxon>
        <taxon>Russulales</taxon>
        <taxon>Russulaceae</taxon>
        <taxon>Russula</taxon>
    </lineage>
</organism>
<dbReference type="PANTHER" id="PTHR47417:SF1">
    <property type="entry name" value="SMR DOMAIN-CONTAINING PROTEIN YPL199C"/>
    <property type="match status" value="1"/>
</dbReference>
<dbReference type="SUPFAM" id="SSF160443">
    <property type="entry name" value="SMR domain-like"/>
    <property type="match status" value="1"/>
</dbReference>
<feature type="compositionally biased region" description="Low complexity" evidence="1">
    <location>
        <begin position="148"/>
        <end position="164"/>
    </location>
</feature>
<proteinExistence type="predicted"/>
<evidence type="ECO:0000313" key="5">
    <source>
        <dbReference type="Proteomes" id="UP000759537"/>
    </source>
</evidence>
<feature type="compositionally biased region" description="Basic and acidic residues" evidence="1">
    <location>
        <begin position="386"/>
        <end position="402"/>
    </location>
</feature>
<feature type="region of interest" description="Disordered" evidence="1">
    <location>
        <begin position="200"/>
        <end position="224"/>
    </location>
</feature>
<feature type="compositionally biased region" description="Low complexity" evidence="1">
    <location>
        <begin position="332"/>
        <end position="346"/>
    </location>
</feature>
<gene>
    <name evidence="4" type="ORF">DFH94DRAFT_695830</name>
</gene>
<evidence type="ECO:0000256" key="2">
    <source>
        <dbReference type="SAM" id="SignalP"/>
    </source>
</evidence>
<dbReference type="PANTHER" id="PTHR47417">
    <property type="entry name" value="SMR DOMAIN-CONTAINING PROTEIN YPL199C"/>
    <property type="match status" value="1"/>
</dbReference>
<feature type="region of interest" description="Disordered" evidence="1">
    <location>
        <begin position="386"/>
        <end position="424"/>
    </location>
</feature>
<protein>
    <recommendedName>
        <fullName evidence="3">Smr domain-containing protein</fullName>
    </recommendedName>
</protein>
<dbReference type="AlphaFoldDB" id="A0A9P5MQC5"/>
<feature type="domain" description="Smr" evidence="3">
    <location>
        <begin position="451"/>
        <end position="526"/>
    </location>
</feature>
<feature type="region of interest" description="Disordered" evidence="1">
    <location>
        <begin position="23"/>
        <end position="166"/>
    </location>
</feature>
<reference evidence="4" key="2">
    <citation type="journal article" date="2020" name="Nat. Commun.">
        <title>Large-scale genome sequencing of mycorrhizal fungi provides insights into the early evolution of symbiotic traits.</title>
        <authorList>
            <person name="Miyauchi S."/>
            <person name="Kiss E."/>
            <person name="Kuo A."/>
            <person name="Drula E."/>
            <person name="Kohler A."/>
            <person name="Sanchez-Garcia M."/>
            <person name="Morin E."/>
            <person name="Andreopoulos B."/>
            <person name="Barry K.W."/>
            <person name="Bonito G."/>
            <person name="Buee M."/>
            <person name="Carver A."/>
            <person name="Chen C."/>
            <person name="Cichocki N."/>
            <person name="Clum A."/>
            <person name="Culley D."/>
            <person name="Crous P.W."/>
            <person name="Fauchery L."/>
            <person name="Girlanda M."/>
            <person name="Hayes R.D."/>
            <person name="Keri Z."/>
            <person name="LaButti K."/>
            <person name="Lipzen A."/>
            <person name="Lombard V."/>
            <person name="Magnuson J."/>
            <person name="Maillard F."/>
            <person name="Murat C."/>
            <person name="Nolan M."/>
            <person name="Ohm R.A."/>
            <person name="Pangilinan J."/>
            <person name="Pereira M.F."/>
            <person name="Perotto S."/>
            <person name="Peter M."/>
            <person name="Pfister S."/>
            <person name="Riley R."/>
            <person name="Sitrit Y."/>
            <person name="Stielow J.B."/>
            <person name="Szollosi G."/>
            <person name="Zifcakova L."/>
            <person name="Stursova M."/>
            <person name="Spatafora J.W."/>
            <person name="Tedersoo L."/>
            <person name="Vaario L.M."/>
            <person name="Yamada A."/>
            <person name="Yan M."/>
            <person name="Wang P."/>
            <person name="Xu J."/>
            <person name="Bruns T."/>
            <person name="Baldrian P."/>
            <person name="Vilgalys R."/>
            <person name="Dunand C."/>
            <person name="Henrissat B."/>
            <person name="Grigoriev I.V."/>
            <person name="Hibbett D."/>
            <person name="Nagy L.G."/>
            <person name="Martin F.M."/>
        </authorList>
    </citation>
    <scope>NUCLEOTIDE SEQUENCE</scope>
    <source>
        <strain evidence="4">Prilba</strain>
    </source>
</reference>
<feature type="compositionally biased region" description="Polar residues" evidence="1">
    <location>
        <begin position="200"/>
        <end position="220"/>
    </location>
</feature>
<dbReference type="InterPro" id="IPR013899">
    <property type="entry name" value="DUF1771"/>
</dbReference>
<feature type="signal peptide" evidence="2">
    <location>
        <begin position="1"/>
        <end position="20"/>
    </location>
</feature>
<feature type="compositionally biased region" description="Low complexity" evidence="1">
    <location>
        <begin position="104"/>
        <end position="115"/>
    </location>
</feature>
<dbReference type="Proteomes" id="UP000759537">
    <property type="component" value="Unassembled WGS sequence"/>
</dbReference>
<dbReference type="SMART" id="SM00463">
    <property type="entry name" value="SMR"/>
    <property type="match status" value="1"/>
</dbReference>